<keyword evidence="1" id="KW-1133">Transmembrane helix</keyword>
<keyword evidence="3" id="KW-1185">Reference proteome</keyword>
<dbReference type="Proteomes" id="UP000018888">
    <property type="component" value="Unassembled WGS sequence"/>
</dbReference>
<evidence type="ECO:0000313" key="2">
    <source>
        <dbReference type="EMBL" id="POG67598.1"/>
    </source>
</evidence>
<dbReference type="AlphaFoldDB" id="A0A2P4PQC6"/>
<gene>
    <name evidence="2" type="ORF">GLOIN_2v1645578</name>
</gene>
<reference evidence="2 3" key="1">
    <citation type="journal article" date="2013" name="Proc. Natl. Acad. Sci. U.S.A.">
        <title>Genome of an arbuscular mycorrhizal fungus provides insight into the oldest plant symbiosis.</title>
        <authorList>
            <person name="Tisserant E."/>
            <person name="Malbreil M."/>
            <person name="Kuo A."/>
            <person name="Kohler A."/>
            <person name="Symeonidi A."/>
            <person name="Balestrini R."/>
            <person name="Charron P."/>
            <person name="Duensing N."/>
            <person name="Frei Dit Frey N."/>
            <person name="Gianinazzi-Pearson V."/>
            <person name="Gilbert L.B."/>
            <person name="Handa Y."/>
            <person name="Herr J.R."/>
            <person name="Hijri M."/>
            <person name="Koul R."/>
            <person name="Kawaguchi M."/>
            <person name="Krajinski F."/>
            <person name="Lammers P.J."/>
            <person name="Masclaux F.G."/>
            <person name="Murat C."/>
            <person name="Morin E."/>
            <person name="Ndikumana S."/>
            <person name="Pagni M."/>
            <person name="Petitpierre D."/>
            <person name="Requena N."/>
            <person name="Rosikiewicz P."/>
            <person name="Riley R."/>
            <person name="Saito K."/>
            <person name="San Clemente H."/>
            <person name="Shapiro H."/>
            <person name="van Tuinen D."/>
            <person name="Becard G."/>
            <person name="Bonfante P."/>
            <person name="Paszkowski U."/>
            <person name="Shachar-Hill Y.Y."/>
            <person name="Tuskan G.A."/>
            <person name="Young P.W."/>
            <person name="Sanders I.R."/>
            <person name="Henrissat B."/>
            <person name="Rensing S.A."/>
            <person name="Grigoriev I.V."/>
            <person name="Corradi N."/>
            <person name="Roux C."/>
            <person name="Martin F."/>
        </authorList>
    </citation>
    <scope>NUCLEOTIDE SEQUENCE [LARGE SCALE GENOMIC DNA]</scope>
    <source>
        <strain evidence="2 3">DAOM 197198</strain>
    </source>
</reference>
<feature type="transmembrane region" description="Helical" evidence="1">
    <location>
        <begin position="46"/>
        <end position="70"/>
    </location>
</feature>
<protein>
    <submittedName>
        <fullName evidence="2">Uncharacterized protein</fullName>
    </submittedName>
</protein>
<evidence type="ECO:0000313" key="3">
    <source>
        <dbReference type="Proteomes" id="UP000018888"/>
    </source>
</evidence>
<accession>A0A2P4PQC6</accession>
<organism evidence="2 3">
    <name type="scientific">Rhizophagus irregularis (strain DAOM 181602 / DAOM 197198 / MUCL 43194)</name>
    <name type="common">Arbuscular mycorrhizal fungus</name>
    <name type="synonym">Glomus intraradices</name>
    <dbReference type="NCBI Taxonomy" id="747089"/>
    <lineage>
        <taxon>Eukaryota</taxon>
        <taxon>Fungi</taxon>
        <taxon>Fungi incertae sedis</taxon>
        <taxon>Mucoromycota</taxon>
        <taxon>Glomeromycotina</taxon>
        <taxon>Glomeromycetes</taxon>
        <taxon>Glomerales</taxon>
        <taxon>Glomeraceae</taxon>
        <taxon>Rhizophagus</taxon>
    </lineage>
</organism>
<evidence type="ECO:0000256" key="1">
    <source>
        <dbReference type="SAM" id="Phobius"/>
    </source>
</evidence>
<dbReference type="EMBL" id="AUPC02000168">
    <property type="protein sequence ID" value="POG67598.1"/>
    <property type="molecule type" value="Genomic_DNA"/>
</dbReference>
<keyword evidence="1" id="KW-0812">Transmembrane</keyword>
<keyword evidence="1" id="KW-0472">Membrane</keyword>
<sequence>MHELCKFDELWQNLMNYNQLKMNPIELSIDLFFKVYLPKNLFWAEIIIRALYYLFVSYAIIISIIIIIHFNNYHYFFNNMIGVTYDAIVSQIRNAYFLYNKRQTFHHHYV</sequence>
<comment type="caution">
    <text evidence="2">The sequence shown here is derived from an EMBL/GenBank/DDBJ whole genome shotgun (WGS) entry which is preliminary data.</text>
</comment>
<reference evidence="2 3" key="2">
    <citation type="journal article" date="2018" name="New Phytol.">
        <title>High intraspecific genome diversity in the model arbuscular mycorrhizal symbiont Rhizophagus irregularis.</title>
        <authorList>
            <person name="Chen E.C.H."/>
            <person name="Morin E."/>
            <person name="Beaudet D."/>
            <person name="Noel J."/>
            <person name="Yildirir G."/>
            <person name="Ndikumana S."/>
            <person name="Charron P."/>
            <person name="St-Onge C."/>
            <person name="Giorgi J."/>
            <person name="Kruger M."/>
            <person name="Marton T."/>
            <person name="Ropars J."/>
            <person name="Grigoriev I.V."/>
            <person name="Hainaut M."/>
            <person name="Henrissat B."/>
            <person name="Roux C."/>
            <person name="Martin F."/>
            <person name="Corradi N."/>
        </authorList>
    </citation>
    <scope>NUCLEOTIDE SEQUENCE [LARGE SCALE GENOMIC DNA]</scope>
    <source>
        <strain evidence="2 3">DAOM 197198</strain>
    </source>
</reference>
<name>A0A2P4PQC6_RHIID</name>
<proteinExistence type="predicted"/>